<keyword evidence="3 6" id="KW-0812">Transmembrane</keyword>
<sequence length="460" mass="49718">MKESNNQREGFSSGLAVFFATLASAVGLGNIWKFPYLVGENGGGAFIFIYLICILLVGIPVMLAEFYVGRRTRKNAVGAFQSLSKNKGWQGIGYLGVLSVFFIMFYYTSVAGWVYSYVFKALTGGFSGIKGKTIEEAVKMVNGTFAATTGGAVSPIVWQGIVLIVVAIILMAGVKKGIEKVTKTLMPILFGLIIICDIRALTLGGAKEGLHFLFSVDFSKVTGGVILAALGLAFFKLSIGMGTMITYGSYFTEDNDLIGTSFKVAFSDTLVSMLAGIAIFPVVFQFNMAPEGGPGLLFNTLPLVFSQMPFGNILLAIFFLLAAMAATMAMLSMAEVVVAFLVEEKNMKRSAATILCLAIIFVIGALTVHPGSVFGSVHIFGKNFFDLFDFVSSNIFLPIGGLLIAIFVGYKIKKEEIIDEFSNHGTLKNEKLLSVYRFILRYISTILLGIIFLQSIGIIK</sequence>
<keyword evidence="2 6" id="KW-0813">Transport</keyword>
<feature type="transmembrane region" description="Helical" evidence="7">
    <location>
        <begin position="395"/>
        <end position="412"/>
    </location>
</feature>
<dbReference type="EMBL" id="JAUSWN010000029">
    <property type="protein sequence ID" value="MDQ0480816.1"/>
    <property type="molecule type" value="Genomic_DNA"/>
</dbReference>
<evidence type="ECO:0000256" key="4">
    <source>
        <dbReference type="ARBA" id="ARBA00022989"/>
    </source>
</evidence>
<evidence type="ECO:0000313" key="9">
    <source>
        <dbReference type="Proteomes" id="UP001224418"/>
    </source>
</evidence>
<comment type="caution">
    <text evidence="8">The sequence shown here is derived from an EMBL/GenBank/DDBJ whole genome shotgun (WGS) entry which is preliminary data.</text>
</comment>
<keyword evidence="5 7" id="KW-0472">Membrane</keyword>
<evidence type="ECO:0000256" key="1">
    <source>
        <dbReference type="ARBA" id="ARBA00004141"/>
    </source>
</evidence>
<evidence type="ECO:0000256" key="6">
    <source>
        <dbReference type="RuleBase" id="RU003732"/>
    </source>
</evidence>
<feature type="transmembrane region" description="Helical" evidence="7">
    <location>
        <begin position="438"/>
        <end position="459"/>
    </location>
</feature>
<name>A0ABU0JUM8_HATLI</name>
<gene>
    <name evidence="8" type="ORF">QOZ93_002566</name>
</gene>
<dbReference type="SUPFAM" id="SSF161070">
    <property type="entry name" value="SNF-like"/>
    <property type="match status" value="1"/>
</dbReference>
<keyword evidence="4 7" id="KW-1133">Transmembrane helix</keyword>
<dbReference type="PRINTS" id="PR00176">
    <property type="entry name" value="NANEUSMPORT"/>
</dbReference>
<comment type="subcellular location">
    <subcellularLocation>
        <location evidence="1">Membrane</location>
        <topology evidence="1">Multi-pass membrane protein</topology>
    </subcellularLocation>
</comment>
<dbReference type="PROSITE" id="PS00610">
    <property type="entry name" value="NA_NEUROTRAN_SYMP_1"/>
    <property type="match status" value="1"/>
</dbReference>
<evidence type="ECO:0000256" key="5">
    <source>
        <dbReference type="ARBA" id="ARBA00023136"/>
    </source>
</evidence>
<feature type="transmembrane region" description="Helical" evidence="7">
    <location>
        <begin position="186"/>
        <end position="206"/>
    </location>
</feature>
<proteinExistence type="inferred from homology"/>
<evidence type="ECO:0000313" key="8">
    <source>
        <dbReference type="EMBL" id="MDQ0480816.1"/>
    </source>
</evidence>
<evidence type="ECO:0000256" key="7">
    <source>
        <dbReference type="SAM" id="Phobius"/>
    </source>
</evidence>
<feature type="transmembrane region" description="Helical" evidence="7">
    <location>
        <begin position="270"/>
        <end position="289"/>
    </location>
</feature>
<dbReference type="NCBIfam" id="NF037979">
    <property type="entry name" value="Na_transp"/>
    <property type="match status" value="1"/>
</dbReference>
<evidence type="ECO:0000256" key="2">
    <source>
        <dbReference type="ARBA" id="ARBA00022448"/>
    </source>
</evidence>
<feature type="transmembrane region" description="Helical" evidence="7">
    <location>
        <begin position="89"/>
        <end position="107"/>
    </location>
</feature>
<dbReference type="InterPro" id="IPR037272">
    <property type="entry name" value="SNS_sf"/>
</dbReference>
<feature type="transmembrane region" description="Helical" evidence="7">
    <location>
        <begin position="354"/>
        <end position="375"/>
    </location>
</feature>
<evidence type="ECO:0000256" key="3">
    <source>
        <dbReference type="ARBA" id="ARBA00022692"/>
    </source>
</evidence>
<dbReference type="InterPro" id="IPR000175">
    <property type="entry name" value="Na/ntran_symport"/>
</dbReference>
<keyword evidence="9" id="KW-1185">Reference proteome</keyword>
<dbReference type="Pfam" id="PF00209">
    <property type="entry name" value="SNF"/>
    <property type="match status" value="2"/>
</dbReference>
<feature type="transmembrane region" description="Helical" evidence="7">
    <location>
        <begin position="226"/>
        <end position="250"/>
    </location>
</feature>
<comment type="similarity">
    <text evidence="6">Belongs to the sodium:neurotransmitter symporter (SNF) (TC 2.A.22) family.</text>
</comment>
<reference evidence="8 9" key="1">
    <citation type="submission" date="2023-07" db="EMBL/GenBank/DDBJ databases">
        <title>Genomic Encyclopedia of Type Strains, Phase IV (KMG-IV): sequencing the most valuable type-strain genomes for metagenomic binning, comparative biology and taxonomic classification.</title>
        <authorList>
            <person name="Goeker M."/>
        </authorList>
    </citation>
    <scope>NUCLEOTIDE SEQUENCE [LARGE SCALE GENOMIC DNA]</scope>
    <source>
        <strain evidence="8 9">DSM 1400</strain>
    </source>
</reference>
<protein>
    <recommendedName>
        <fullName evidence="6">Transporter</fullName>
    </recommendedName>
</protein>
<feature type="transmembrane region" description="Helical" evidence="7">
    <location>
        <begin position="156"/>
        <end position="174"/>
    </location>
</feature>
<feature type="transmembrane region" description="Helical" evidence="7">
    <location>
        <begin position="309"/>
        <end position="342"/>
    </location>
</feature>
<feature type="transmembrane region" description="Helical" evidence="7">
    <location>
        <begin position="44"/>
        <end position="68"/>
    </location>
</feature>
<dbReference type="Proteomes" id="UP001224418">
    <property type="component" value="Unassembled WGS sequence"/>
</dbReference>
<organism evidence="8 9">
    <name type="scientific">Hathewaya limosa</name>
    <name type="common">Clostridium limosum</name>
    <dbReference type="NCBI Taxonomy" id="1536"/>
    <lineage>
        <taxon>Bacteria</taxon>
        <taxon>Bacillati</taxon>
        <taxon>Bacillota</taxon>
        <taxon>Clostridia</taxon>
        <taxon>Eubacteriales</taxon>
        <taxon>Clostridiaceae</taxon>
        <taxon>Hathewaya</taxon>
    </lineage>
</organism>
<dbReference type="PANTHER" id="PTHR42948">
    <property type="entry name" value="TRANSPORTER"/>
    <property type="match status" value="1"/>
</dbReference>
<dbReference type="InterPro" id="IPR047218">
    <property type="entry name" value="YocR/YhdH-like"/>
</dbReference>
<dbReference type="CDD" id="cd10336">
    <property type="entry name" value="SLC6sbd_Tyt1-Like"/>
    <property type="match status" value="1"/>
</dbReference>
<dbReference type="PANTHER" id="PTHR42948:SF1">
    <property type="entry name" value="TRANSPORTER"/>
    <property type="match status" value="1"/>
</dbReference>
<keyword evidence="6" id="KW-0769">Symport</keyword>
<accession>A0ABU0JUM8</accession>
<feature type="transmembrane region" description="Helical" evidence="7">
    <location>
        <begin position="12"/>
        <end position="32"/>
    </location>
</feature>
<dbReference type="RefSeq" id="WP_307356997.1">
    <property type="nucleotide sequence ID" value="NZ_BAAACJ010000051.1"/>
</dbReference>
<dbReference type="PROSITE" id="PS50267">
    <property type="entry name" value="NA_NEUROTRAN_SYMP_3"/>
    <property type="match status" value="1"/>
</dbReference>